<accession>A0A4Q2E1A7</accession>
<evidence type="ECO:0000256" key="3">
    <source>
        <dbReference type="ARBA" id="ARBA00022692"/>
    </source>
</evidence>
<evidence type="ECO:0000256" key="7">
    <source>
        <dbReference type="SAM" id="MobiDB-lite"/>
    </source>
</evidence>
<keyword evidence="5 8" id="KW-1133">Transmembrane helix</keyword>
<dbReference type="PANTHER" id="PTHR13505:SF7">
    <property type="entry name" value="TRANSMEMBRANE PROTEIN 208"/>
    <property type="match status" value="1"/>
</dbReference>
<proteinExistence type="inferred from homology"/>
<dbReference type="Pfam" id="PF05620">
    <property type="entry name" value="TMEM208_SND2"/>
    <property type="match status" value="1"/>
</dbReference>
<feature type="compositionally biased region" description="Basic and acidic residues" evidence="7">
    <location>
        <begin position="310"/>
        <end position="325"/>
    </location>
</feature>
<dbReference type="GO" id="GO:0005789">
    <property type="term" value="C:endoplasmic reticulum membrane"/>
    <property type="evidence" value="ECO:0007669"/>
    <property type="project" value="UniProtKB-SubCell"/>
</dbReference>
<evidence type="ECO:0008006" key="11">
    <source>
        <dbReference type="Google" id="ProtNLM"/>
    </source>
</evidence>
<comment type="caution">
    <text evidence="9">The sequence shown here is derived from an EMBL/GenBank/DDBJ whole genome shotgun (WGS) entry which is preliminary data.</text>
</comment>
<dbReference type="GO" id="GO:0006624">
    <property type="term" value="P:vacuolar protein processing"/>
    <property type="evidence" value="ECO:0007669"/>
    <property type="project" value="TreeGrafter"/>
</dbReference>
<dbReference type="Gene3D" id="6.10.140.1020">
    <property type="match status" value="1"/>
</dbReference>
<dbReference type="Proteomes" id="UP000290288">
    <property type="component" value="Unassembled WGS sequence"/>
</dbReference>
<dbReference type="AlphaFoldDB" id="A0A4Q2E1A7"/>
<feature type="region of interest" description="Disordered" evidence="7">
    <location>
        <begin position="413"/>
        <end position="442"/>
    </location>
</feature>
<evidence type="ECO:0000256" key="6">
    <source>
        <dbReference type="ARBA" id="ARBA00023136"/>
    </source>
</evidence>
<evidence type="ECO:0000256" key="2">
    <source>
        <dbReference type="ARBA" id="ARBA00009950"/>
    </source>
</evidence>
<evidence type="ECO:0000256" key="8">
    <source>
        <dbReference type="SAM" id="Phobius"/>
    </source>
</evidence>
<feature type="region of interest" description="Disordered" evidence="7">
    <location>
        <begin position="558"/>
        <end position="680"/>
    </location>
</feature>
<feature type="compositionally biased region" description="Basic and acidic residues" evidence="7">
    <location>
        <begin position="1015"/>
        <end position="1024"/>
    </location>
</feature>
<evidence type="ECO:0000256" key="1">
    <source>
        <dbReference type="ARBA" id="ARBA00004477"/>
    </source>
</evidence>
<keyword evidence="6 8" id="KW-0472">Membrane</keyword>
<feature type="compositionally biased region" description="Polar residues" evidence="7">
    <location>
        <begin position="367"/>
        <end position="383"/>
    </location>
</feature>
<comment type="subcellular location">
    <subcellularLocation>
        <location evidence="1">Endoplasmic reticulum membrane</location>
        <topology evidence="1">Multi-pass membrane protein</topology>
    </subcellularLocation>
</comment>
<evidence type="ECO:0000256" key="4">
    <source>
        <dbReference type="ARBA" id="ARBA00022824"/>
    </source>
</evidence>
<feature type="compositionally biased region" description="Basic and acidic residues" evidence="7">
    <location>
        <begin position="526"/>
        <end position="535"/>
    </location>
</feature>
<organism evidence="9 10">
    <name type="scientific">Candolleomyces aberdarensis</name>
    <dbReference type="NCBI Taxonomy" id="2316362"/>
    <lineage>
        <taxon>Eukaryota</taxon>
        <taxon>Fungi</taxon>
        <taxon>Dikarya</taxon>
        <taxon>Basidiomycota</taxon>
        <taxon>Agaricomycotina</taxon>
        <taxon>Agaricomycetes</taxon>
        <taxon>Agaricomycetidae</taxon>
        <taxon>Agaricales</taxon>
        <taxon>Agaricineae</taxon>
        <taxon>Psathyrellaceae</taxon>
        <taxon>Candolleomyces</taxon>
    </lineage>
</organism>
<feature type="region of interest" description="Disordered" evidence="7">
    <location>
        <begin position="358"/>
        <end position="394"/>
    </location>
</feature>
<feature type="region of interest" description="Disordered" evidence="7">
    <location>
        <begin position="997"/>
        <end position="1024"/>
    </location>
</feature>
<feature type="region of interest" description="Disordered" evidence="7">
    <location>
        <begin position="518"/>
        <end position="539"/>
    </location>
</feature>
<evidence type="ECO:0000256" key="5">
    <source>
        <dbReference type="ARBA" id="ARBA00022989"/>
    </source>
</evidence>
<keyword evidence="4" id="KW-0256">Endoplasmic reticulum</keyword>
<keyword evidence="10" id="KW-1185">Reference proteome</keyword>
<feature type="transmembrane region" description="Helical" evidence="8">
    <location>
        <begin position="50"/>
        <end position="68"/>
    </location>
</feature>
<dbReference type="GO" id="GO:0005773">
    <property type="term" value="C:vacuole"/>
    <property type="evidence" value="ECO:0007669"/>
    <property type="project" value="GOC"/>
</dbReference>
<evidence type="ECO:0000313" key="9">
    <source>
        <dbReference type="EMBL" id="RXW25145.1"/>
    </source>
</evidence>
<feature type="region of interest" description="Disordered" evidence="7">
    <location>
        <begin position="726"/>
        <end position="870"/>
    </location>
</feature>
<dbReference type="STRING" id="2316362.A0A4Q2E1A7"/>
<dbReference type="OrthoDB" id="10012212at2759"/>
<name>A0A4Q2E1A7_9AGAR</name>
<feature type="transmembrane region" description="Helical" evidence="8">
    <location>
        <begin position="118"/>
        <end position="136"/>
    </location>
</feature>
<dbReference type="PANTHER" id="PTHR13505">
    <property type="entry name" value="TRANSMEMBRANE PROTEIN 208"/>
    <property type="match status" value="1"/>
</dbReference>
<feature type="region of interest" description="Disordered" evidence="7">
    <location>
        <begin position="297"/>
        <end position="325"/>
    </location>
</feature>
<gene>
    <name evidence="9" type="ORF">EST38_g660</name>
</gene>
<reference evidence="9 10" key="1">
    <citation type="submission" date="2019-01" db="EMBL/GenBank/DDBJ databases">
        <title>Draft genome sequence of Psathyrella aberdarensis IHI B618.</title>
        <authorList>
            <person name="Buettner E."/>
            <person name="Kellner H."/>
        </authorList>
    </citation>
    <scope>NUCLEOTIDE SEQUENCE [LARGE SCALE GENOMIC DNA]</scope>
    <source>
        <strain evidence="9 10">IHI B618</strain>
    </source>
</reference>
<dbReference type="InterPro" id="IPR008506">
    <property type="entry name" value="SND2/TMEM208"/>
</dbReference>
<keyword evidence="3 8" id="KW-0812">Transmembrane</keyword>
<sequence length="1069" mass="117597">MANASAKRIANQNEAAVKQLRLGLFIPTLISLVLRFLFRRDSLPPSKGILALYVLTYFPAFFLSNYLIKIGTTRRDPQTGALISYGEDLNQTGVTEWCFDILYITWACQVGSGAFGDWFWWLYLVIPLYAVFKLWTSVISPMVLGRGGAAAENSDEAAPANASKRQEKLRKRQERAIQQHILTARYISTSYYSPFRSQFSLLQEPDFGHDAEQNGRIQLTAEPPAGANLIDLDEEPVSTGIGLQPTLTAQTMGLHADLFGIELEAFSASQPLVAEEPLEAQVVMEQVAEERDDFFNAYKSRDASPTVEEISGHEEAEDDHMYDAPRPHEISSAAAEMLHEEPQGESDVYSRWAGEHDTANLAPEGSSPVQFFSSPGASSQTSLDDYDLGYDKSDHSNLEEEGVAAQHGAIEHSIDHAPSSSPPPFSSSPLASSEPWGDDYETDYGEIQCPGEEERRVLDVLPQFRDLVDDTETRGEYHWQIYEASAGQEWIDQRDHETGSDEPSELDLVERQHALRDVGPQEAGEEEHVSNKEAPFEVGQDTGFIPISLATPLESGIAQQEEASLVPTKDGQDEHNPGRDFGLQEEPNAVPLSNPSSMYFKSREPPPSTQQQHASSGERKHETWQPLSLAPPSADPNETGQDFTRTEDGIINPAQGLKENFNGNENGDPFNPGFGPAGHGESIVGAGLDIADLDIASRERQMHSPGSTWGAFAMAMTRKSILKVEPHTPHGRRDDDSSSSPTYGSGGIQGLEQHAGAGLTHSEHNTDEESGFFNVGDQDETSSKVSVKLPQDADLERQKRTPAASNNRLLVPSAPNPKRPTIAGQLAQHKKLSKPFRCPTISKPKIDSTAKGEASQDPANPARAQLGQQKDTKIEAIPQLEEDSKIKHRTVRAAAQFRSPLTALPSGQQAALIRPTPTIQALDRKAQTLRRAIRVVRDNEEETLKMLIKKWTEAGREVAFELWTTVKDSAVEGSGDRWDGGSTLKRKVAESWGWDDGADRKRTLSGSGSSWGWDPRAEGSDNHAEDAPALILEEEEQEKMHETIGTMLMQLGICPTTLGWVEEDECFVD</sequence>
<feature type="compositionally biased region" description="Basic and acidic residues" evidence="7">
    <location>
        <begin position="726"/>
        <end position="736"/>
    </location>
</feature>
<protein>
    <recommendedName>
        <fullName evidence="11">DUF788-domain-containing protein</fullName>
    </recommendedName>
</protein>
<feature type="transmembrane region" description="Helical" evidence="8">
    <location>
        <begin position="20"/>
        <end position="38"/>
    </location>
</feature>
<evidence type="ECO:0000313" key="10">
    <source>
        <dbReference type="Proteomes" id="UP000290288"/>
    </source>
</evidence>
<comment type="similarity">
    <text evidence="2">Belongs to the TMEM208 family.</text>
</comment>
<dbReference type="EMBL" id="SDEE01000008">
    <property type="protein sequence ID" value="RXW25145.1"/>
    <property type="molecule type" value="Genomic_DNA"/>
</dbReference>